<dbReference type="EMBL" id="FRBG01000002">
    <property type="protein sequence ID" value="SHK50146.1"/>
    <property type="molecule type" value="Genomic_DNA"/>
</dbReference>
<dbReference type="STRING" id="1121328.JWYL7_0554"/>
<reference evidence="2 4" key="2">
    <citation type="submission" date="2016-11" db="EMBL/GenBank/DDBJ databases">
        <authorList>
            <person name="Varghese N."/>
            <person name="Submissions S."/>
        </authorList>
    </citation>
    <scope>NUCLEOTIDE SEQUENCE [LARGE SCALE GENOMIC DNA]</scope>
    <source>
        <strain evidence="2 4">DSM 7308</strain>
    </source>
</reference>
<evidence type="ECO:0000313" key="1">
    <source>
        <dbReference type="EMBL" id="KXZ39479.1"/>
    </source>
</evidence>
<dbReference type="EMBL" id="LSFY01000001">
    <property type="protein sequence ID" value="KXZ39479.1"/>
    <property type="molecule type" value="Genomic_DNA"/>
</dbReference>
<evidence type="ECO:0000313" key="2">
    <source>
        <dbReference type="EMBL" id="SHK50146.1"/>
    </source>
</evidence>
<dbReference type="RefSeq" id="WP_161937474.1">
    <property type="nucleotide sequence ID" value="NZ_FRBG01000002.1"/>
</dbReference>
<comment type="caution">
    <text evidence="1">The sequence shown here is derived from an EMBL/GenBank/DDBJ whole genome shotgun (WGS) entry which is preliminary data.</text>
</comment>
<organism evidence="1 3">
    <name type="scientific">Alkalithermobacter thermoalcaliphilus JW-YL-7 = DSM 7308</name>
    <dbReference type="NCBI Taxonomy" id="1121328"/>
    <lineage>
        <taxon>Bacteria</taxon>
        <taxon>Bacillati</taxon>
        <taxon>Bacillota</taxon>
        <taxon>Clostridia</taxon>
        <taxon>Peptostreptococcales</taxon>
        <taxon>Tepidibacteraceae</taxon>
        <taxon>Alkalithermobacter</taxon>
    </lineage>
</organism>
<dbReference type="Proteomes" id="UP000092605">
    <property type="component" value="Unassembled WGS sequence"/>
</dbReference>
<evidence type="ECO:0000313" key="3">
    <source>
        <dbReference type="Proteomes" id="UP000092605"/>
    </source>
</evidence>
<sequence>MATKKTTKKTKFKFISDYKYLYAEGCQFLKGEFETENEEVAEKLRQYPQIKEAKGD</sequence>
<protein>
    <submittedName>
        <fullName evidence="1">Uncharacterized protein</fullName>
    </submittedName>
</protein>
<accession>A0A150FPD6</accession>
<name>A0A150FPD6_CLOPD</name>
<evidence type="ECO:0000313" key="4">
    <source>
        <dbReference type="Proteomes" id="UP000323392"/>
    </source>
</evidence>
<dbReference type="AlphaFoldDB" id="A0A150FPD6"/>
<gene>
    <name evidence="1" type="ORF">JWYL7_0554</name>
    <name evidence="2" type="ORF">SAMN05661008_00335</name>
</gene>
<reference evidence="1 3" key="1">
    <citation type="submission" date="2016-02" db="EMBL/GenBank/DDBJ databases">
        <title>Draft genome sequence for Clostridium paradoxum JW-YL-7.</title>
        <authorList>
            <person name="Utturkar S.M."/>
            <person name="Lancaster A."/>
            <person name="Poole F.L."/>
            <person name="Adams M.W."/>
            <person name="Brown S.D."/>
        </authorList>
    </citation>
    <scope>NUCLEOTIDE SEQUENCE [LARGE SCALE GENOMIC DNA]</scope>
    <source>
        <strain evidence="1 3">JW-YL-7</strain>
    </source>
</reference>
<dbReference type="Proteomes" id="UP000323392">
    <property type="component" value="Unassembled WGS sequence"/>
</dbReference>
<proteinExistence type="predicted"/>
<keyword evidence="4" id="KW-1185">Reference proteome</keyword>